<dbReference type="PROSITE" id="PS50082">
    <property type="entry name" value="WD_REPEATS_2"/>
    <property type="match status" value="4"/>
</dbReference>
<dbReference type="OMA" id="DWNLVGQ"/>
<reference evidence="4" key="1">
    <citation type="submission" date="2021-05" db="EMBL/GenBank/DDBJ databases">
        <title>The genome of the haptophyte Pavlova lutheri (Diacronema luteri, Pavlovales) - a model for lipid biosynthesis in eukaryotic algae.</title>
        <authorList>
            <person name="Hulatt C.J."/>
            <person name="Posewitz M.C."/>
        </authorList>
    </citation>
    <scope>NUCLEOTIDE SEQUENCE</scope>
    <source>
        <strain evidence="4">NIVA-4/92</strain>
    </source>
</reference>
<proteinExistence type="predicted"/>
<dbReference type="InterPro" id="IPR019775">
    <property type="entry name" value="WD40_repeat_CS"/>
</dbReference>
<feature type="repeat" description="WD" evidence="3">
    <location>
        <begin position="360"/>
        <end position="402"/>
    </location>
</feature>
<dbReference type="PANTHER" id="PTHR44019">
    <property type="entry name" value="WD REPEAT-CONTAINING PROTEIN 55"/>
    <property type="match status" value="1"/>
</dbReference>
<dbReference type="OrthoDB" id="10264376at2759"/>
<sequence>MSAPEQASPLELEHLIGYAGLATQSVQAHAVDADSMIYHASALVIIGSQADPHRQSLLRGHTEDVTCLAQSLDGEYLASGQQGGRGERSGDAWVYVWSYAQRVPIYRLQGLKGKAEAVAFSRDNRFIAGSDEERRLLVWDLQNGQLVNGSQHEAPISCIAWGPVLARESRRGAARPSSYKLAVAAGWHVKEVFLHFNVKAMQYEAEATPLALPASGLVRAYASAAYTAGDAFLLAGTQVGELCVFALAQEPPQPPADAPPAAAAPRKSGVFRACVPVSAGAGGVRALALDGDCVWLGAGDGKVKRFRGSDQSWLMEEEGIVEGRVVALSLCADRRSLLAGTSAGHLYSVDAGSLAARVLYTSHTAAVRCVAFSAASSERVASASADGSVRLWDLSSYAVTFSAQRTGQLPTCLVLGGELGGSGALVLSGWEDGAIFCHDPDEQQTPQHTPAAPRAPNGALPARGLAWSIARAHGGGVSALALSETALVSAGRDAKLRVWGLASRQCEAEFSEHTKPITAMLLDVSQPNIVHTCGQDQLVVSFDLRKKRRLTYHALREGQLTAMVQRPQGELELLTATHDGLVFVWDVDEAAPVGMLREPHGQKLNALALSPSGKYLAVCTEQGAQLQVWDVASGEPGTNLAPIAIGGAHSEAVASAAWSPDERQIVSVGRDGLVAVWNWFGAS</sequence>
<dbReference type="Gene3D" id="2.130.10.10">
    <property type="entry name" value="YVTN repeat-like/Quinoprotein amine dehydrogenase"/>
    <property type="match status" value="4"/>
</dbReference>
<dbReference type="SUPFAM" id="SSF50978">
    <property type="entry name" value="WD40 repeat-like"/>
    <property type="match status" value="1"/>
</dbReference>
<feature type="repeat" description="WD" evidence="3">
    <location>
        <begin position="470"/>
        <end position="509"/>
    </location>
</feature>
<gene>
    <name evidence="4" type="ORF">KFE25_013830</name>
</gene>
<dbReference type="Pfam" id="PF00400">
    <property type="entry name" value="WD40"/>
    <property type="match status" value="3"/>
</dbReference>
<protein>
    <submittedName>
        <fullName evidence="4">Uncharacterized protein</fullName>
    </submittedName>
</protein>
<dbReference type="CDD" id="cd00200">
    <property type="entry name" value="WD40"/>
    <property type="match status" value="1"/>
</dbReference>
<evidence type="ECO:0000256" key="2">
    <source>
        <dbReference type="ARBA" id="ARBA00022737"/>
    </source>
</evidence>
<dbReference type="InterPro" id="IPR001680">
    <property type="entry name" value="WD40_rpt"/>
</dbReference>
<keyword evidence="5" id="KW-1185">Reference proteome</keyword>
<feature type="repeat" description="WD" evidence="3">
    <location>
        <begin position="646"/>
        <end position="678"/>
    </location>
</feature>
<evidence type="ECO:0000256" key="1">
    <source>
        <dbReference type="ARBA" id="ARBA00022574"/>
    </source>
</evidence>
<dbReference type="PRINTS" id="PR00320">
    <property type="entry name" value="GPROTEINBRPT"/>
</dbReference>
<dbReference type="SMART" id="SM00320">
    <property type="entry name" value="WD40"/>
    <property type="match status" value="8"/>
</dbReference>
<evidence type="ECO:0000313" key="4">
    <source>
        <dbReference type="EMBL" id="KAG8468747.1"/>
    </source>
</evidence>
<dbReference type="Proteomes" id="UP000751190">
    <property type="component" value="Unassembled WGS sequence"/>
</dbReference>
<organism evidence="4 5">
    <name type="scientific">Diacronema lutheri</name>
    <name type="common">Unicellular marine alga</name>
    <name type="synonym">Monochrysis lutheri</name>
    <dbReference type="NCBI Taxonomy" id="2081491"/>
    <lineage>
        <taxon>Eukaryota</taxon>
        <taxon>Haptista</taxon>
        <taxon>Haptophyta</taxon>
        <taxon>Pavlovophyceae</taxon>
        <taxon>Pavlovales</taxon>
        <taxon>Pavlovaceae</taxon>
        <taxon>Diacronema</taxon>
    </lineage>
</organism>
<dbReference type="InterPro" id="IPR020472">
    <property type="entry name" value="WD40_PAC1"/>
</dbReference>
<keyword evidence="2" id="KW-0677">Repeat</keyword>
<dbReference type="InterPro" id="IPR050505">
    <property type="entry name" value="WDR55/POC1"/>
</dbReference>
<accession>A0A8J5XUI9</accession>
<dbReference type="PANTHER" id="PTHR44019:SF8">
    <property type="entry name" value="POC1 CENTRIOLAR PROTEIN HOMOLOG"/>
    <property type="match status" value="1"/>
</dbReference>
<feature type="repeat" description="WD" evidence="3">
    <location>
        <begin position="108"/>
        <end position="149"/>
    </location>
</feature>
<dbReference type="InterPro" id="IPR011047">
    <property type="entry name" value="Quinoprotein_ADH-like_sf"/>
</dbReference>
<evidence type="ECO:0000313" key="5">
    <source>
        <dbReference type="Proteomes" id="UP000751190"/>
    </source>
</evidence>
<evidence type="ECO:0000256" key="3">
    <source>
        <dbReference type="PROSITE-ProRule" id="PRU00221"/>
    </source>
</evidence>
<dbReference type="InterPro" id="IPR015943">
    <property type="entry name" value="WD40/YVTN_repeat-like_dom_sf"/>
</dbReference>
<dbReference type="EMBL" id="JAGTXO010000004">
    <property type="protein sequence ID" value="KAG8468747.1"/>
    <property type="molecule type" value="Genomic_DNA"/>
</dbReference>
<dbReference type="PROSITE" id="PS00678">
    <property type="entry name" value="WD_REPEATS_1"/>
    <property type="match status" value="1"/>
</dbReference>
<dbReference type="AlphaFoldDB" id="A0A8J5XUI9"/>
<dbReference type="InterPro" id="IPR036322">
    <property type="entry name" value="WD40_repeat_dom_sf"/>
</dbReference>
<dbReference type="SUPFAM" id="SSF50998">
    <property type="entry name" value="Quinoprotein alcohol dehydrogenase-like"/>
    <property type="match status" value="1"/>
</dbReference>
<dbReference type="PROSITE" id="PS50294">
    <property type="entry name" value="WD_REPEATS_REGION"/>
    <property type="match status" value="2"/>
</dbReference>
<keyword evidence="1 3" id="KW-0853">WD repeat</keyword>
<comment type="caution">
    <text evidence="4">The sequence shown here is derived from an EMBL/GenBank/DDBJ whole genome shotgun (WGS) entry which is preliminary data.</text>
</comment>
<name>A0A8J5XUI9_DIALT</name>